<dbReference type="PROSITE" id="PS50003">
    <property type="entry name" value="PH_DOMAIN"/>
    <property type="match status" value="1"/>
</dbReference>
<evidence type="ECO:0000256" key="1">
    <source>
        <dbReference type="ARBA" id="ARBA00022553"/>
    </source>
</evidence>
<dbReference type="InterPro" id="IPR045188">
    <property type="entry name" value="Boi1/Boi2-like"/>
</dbReference>
<accession>A0A6G0ZP71</accession>
<keyword evidence="3 5" id="KW-0863">Zinc-finger</keyword>
<keyword evidence="7" id="KW-0808">Transferase</keyword>
<dbReference type="InterPro" id="IPR001562">
    <property type="entry name" value="Znf_Btk_motif"/>
</dbReference>
<dbReference type="GO" id="GO:0055037">
    <property type="term" value="C:recycling endosome"/>
    <property type="evidence" value="ECO:0007669"/>
    <property type="project" value="TreeGrafter"/>
</dbReference>
<dbReference type="GO" id="GO:0005769">
    <property type="term" value="C:early endosome"/>
    <property type="evidence" value="ECO:0007669"/>
    <property type="project" value="TreeGrafter"/>
</dbReference>
<dbReference type="PROSITE" id="PS51113">
    <property type="entry name" value="ZF_BTK"/>
    <property type="match status" value="1"/>
</dbReference>
<keyword evidence="7" id="KW-0418">Kinase</keyword>
<comment type="caution">
    <text evidence="7">The sequence shown here is derived from an EMBL/GenBank/DDBJ whole genome shotgun (WGS) entry which is preliminary data.</text>
</comment>
<dbReference type="GO" id="GO:0008270">
    <property type="term" value="F:zinc ion binding"/>
    <property type="evidence" value="ECO:0007669"/>
    <property type="project" value="UniProtKB-KW"/>
</dbReference>
<evidence type="ECO:0000256" key="2">
    <source>
        <dbReference type="ARBA" id="ARBA00022723"/>
    </source>
</evidence>
<dbReference type="Pfam" id="PF00779">
    <property type="entry name" value="BTK"/>
    <property type="match status" value="1"/>
</dbReference>
<protein>
    <submittedName>
        <fullName evidence="7">Tyrosine-protein kinase Btk29A isoform X2</fullName>
    </submittedName>
</protein>
<keyword evidence="4" id="KW-0862">Zinc</keyword>
<dbReference type="EMBL" id="VUJU01000070">
    <property type="protein sequence ID" value="KAF0773335.1"/>
    <property type="molecule type" value="Genomic_DNA"/>
</dbReference>
<dbReference type="Pfam" id="PF00169">
    <property type="entry name" value="PH"/>
    <property type="match status" value="1"/>
</dbReference>
<dbReference type="SMART" id="SM00233">
    <property type="entry name" value="PH"/>
    <property type="match status" value="1"/>
</dbReference>
<dbReference type="Gene3D" id="2.30.29.30">
    <property type="entry name" value="Pleckstrin-homology domain (PH domain)/Phosphotyrosine-binding domain (PTB)"/>
    <property type="match status" value="1"/>
</dbReference>
<dbReference type="GO" id="GO:0005802">
    <property type="term" value="C:trans-Golgi network"/>
    <property type="evidence" value="ECO:0007669"/>
    <property type="project" value="TreeGrafter"/>
</dbReference>
<keyword evidence="8" id="KW-1185">Reference proteome</keyword>
<dbReference type="CDD" id="cd01238">
    <property type="entry name" value="PH_Btk"/>
    <property type="match status" value="1"/>
</dbReference>
<evidence type="ECO:0000313" key="8">
    <source>
        <dbReference type="Proteomes" id="UP000478052"/>
    </source>
</evidence>
<evidence type="ECO:0000256" key="3">
    <source>
        <dbReference type="ARBA" id="ARBA00022771"/>
    </source>
</evidence>
<dbReference type="GO" id="GO:0035556">
    <property type="term" value="P:intracellular signal transduction"/>
    <property type="evidence" value="ECO:0007669"/>
    <property type="project" value="InterPro"/>
</dbReference>
<gene>
    <name evidence="7" type="ORF">FWK35_00000573</name>
</gene>
<sequence length="204" mass="23739">MIFRYTMMAGKDEIDDCDIIKQGLMVKRSQNKKRFMPINYKQRWFVLTTKNFIYYESESERKKERGRIKLSSVTVIETATITSTPNILSQDNTNNDGENGYAFQISYSDGNDQQYTLYLITQKLQDRADWIRSLRAVCADTLVKSEKYHTSIWGGKKWQCCRAPTRIAEGCEPCSEWNKTPPNSPVIKNSENDSPILEFIQFNQ</sequence>
<proteinExistence type="predicted"/>
<evidence type="ECO:0000256" key="4">
    <source>
        <dbReference type="ARBA" id="ARBA00022833"/>
    </source>
</evidence>
<dbReference type="InterPro" id="IPR011993">
    <property type="entry name" value="PH-like_dom_sf"/>
</dbReference>
<dbReference type="AlphaFoldDB" id="A0A6G0ZP71"/>
<name>A0A6G0ZP71_APHCR</name>
<dbReference type="Proteomes" id="UP000478052">
    <property type="component" value="Unassembled WGS sequence"/>
</dbReference>
<organism evidence="7 8">
    <name type="scientific">Aphis craccivora</name>
    <name type="common">Cowpea aphid</name>
    <dbReference type="NCBI Taxonomy" id="307492"/>
    <lineage>
        <taxon>Eukaryota</taxon>
        <taxon>Metazoa</taxon>
        <taxon>Ecdysozoa</taxon>
        <taxon>Arthropoda</taxon>
        <taxon>Hexapoda</taxon>
        <taxon>Insecta</taxon>
        <taxon>Pterygota</taxon>
        <taxon>Neoptera</taxon>
        <taxon>Paraneoptera</taxon>
        <taxon>Hemiptera</taxon>
        <taxon>Sternorrhyncha</taxon>
        <taxon>Aphidomorpha</taxon>
        <taxon>Aphidoidea</taxon>
        <taxon>Aphididae</taxon>
        <taxon>Aphidini</taxon>
        <taxon>Aphis</taxon>
        <taxon>Aphis</taxon>
    </lineage>
</organism>
<dbReference type="PANTHER" id="PTHR22902:SF27">
    <property type="entry name" value="PLECKSTRIN HOMOLOGY DOMAIN-CONTAINING FAMILY A MEMBER 3"/>
    <property type="match status" value="1"/>
</dbReference>
<evidence type="ECO:0000313" key="7">
    <source>
        <dbReference type="EMBL" id="KAF0773335.1"/>
    </source>
</evidence>
<dbReference type="SUPFAM" id="SSF50729">
    <property type="entry name" value="PH domain-like"/>
    <property type="match status" value="1"/>
</dbReference>
<dbReference type="GO" id="GO:0007032">
    <property type="term" value="P:endosome organization"/>
    <property type="evidence" value="ECO:0007669"/>
    <property type="project" value="TreeGrafter"/>
</dbReference>
<dbReference type="OrthoDB" id="28230at2759"/>
<dbReference type="GO" id="GO:0016301">
    <property type="term" value="F:kinase activity"/>
    <property type="evidence" value="ECO:0007669"/>
    <property type="project" value="UniProtKB-KW"/>
</dbReference>
<feature type="domain" description="PH" evidence="6">
    <location>
        <begin position="18"/>
        <end position="139"/>
    </location>
</feature>
<dbReference type="GO" id="GO:0042147">
    <property type="term" value="P:retrograde transport, endosome to Golgi"/>
    <property type="evidence" value="ECO:0007669"/>
    <property type="project" value="TreeGrafter"/>
</dbReference>
<dbReference type="PANTHER" id="PTHR22902">
    <property type="entry name" value="SESQUIPEDALIAN"/>
    <property type="match status" value="1"/>
</dbReference>
<keyword evidence="1" id="KW-0597">Phosphoprotein</keyword>
<dbReference type="InterPro" id="IPR001849">
    <property type="entry name" value="PH_domain"/>
</dbReference>
<dbReference type="GO" id="GO:0001881">
    <property type="term" value="P:receptor recycling"/>
    <property type="evidence" value="ECO:0007669"/>
    <property type="project" value="TreeGrafter"/>
</dbReference>
<evidence type="ECO:0000256" key="5">
    <source>
        <dbReference type="PROSITE-ProRule" id="PRU00432"/>
    </source>
</evidence>
<reference evidence="7 8" key="1">
    <citation type="submission" date="2019-08" db="EMBL/GenBank/DDBJ databases">
        <title>Whole genome of Aphis craccivora.</title>
        <authorList>
            <person name="Voronova N.V."/>
            <person name="Shulinski R.S."/>
            <person name="Bandarenka Y.V."/>
            <person name="Zhorov D.G."/>
            <person name="Warner D."/>
        </authorList>
    </citation>
    <scope>NUCLEOTIDE SEQUENCE [LARGE SCALE GENOMIC DNA]</scope>
    <source>
        <strain evidence="7">180601</strain>
        <tissue evidence="7">Whole Body</tissue>
    </source>
</reference>
<evidence type="ECO:0000259" key="6">
    <source>
        <dbReference type="PROSITE" id="PS50003"/>
    </source>
</evidence>
<dbReference type="GO" id="GO:0005829">
    <property type="term" value="C:cytosol"/>
    <property type="evidence" value="ECO:0007669"/>
    <property type="project" value="GOC"/>
</dbReference>
<keyword evidence="2" id="KW-0479">Metal-binding</keyword>